<evidence type="ECO:0000313" key="2">
    <source>
        <dbReference type="EMBL" id="KAK5952131.1"/>
    </source>
</evidence>
<keyword evidence="1" id="KW-0732">Signal</keyword>
<dbReference type="EMBL" id="JAKLMC020000017">
    <property type="protein sequence ID" value="KAK5952131.1"/>
    <property type="molecule type" value="Genomic_DNA"/>
</dbReference>
<keyword evidence="3" id="KW-1185">Reference proteome</keyword>
<evidence type="ECO:0000313" key="3">
    <source>
        <dbReference type="Proteomes" id="UP001316803"/>
    </source>
</evidence>
<reference evidence="2 3" key="1">
    <citation type="submission" date="2022-12" db="EMBL/GenBank/DDBJ databases">
        <title>Genomic features and morphological characterization of a novel Knufia sp. strain isolated from spacecraft assembly facility.</title>
        <authorList>
            <person name="Teixeira M."/>
            <person name="Chander A.M."/>
            <person name="Stajich J.E."/>
            <person name="Venkateswaran K."/>
        </authorList>
    </citation>
    <scope>NUCLEOTIDE SEQUENCE [LARGE SCALE GENOMIC DNA]</scope>
    <source>
        <strain evidence="2 3">FJI-L2-BK-P2</strain>
    </source>
</reference>
<proteinExistence type="predicted"/>
<feature type="signal peptide" evidence="1">
    <location>
        <begin position="1"/>
        <end position="20"/>
    </location>
</feature>
<name>A0AAN8I6P6_9EURO</name>
<dbReference type="AlphaFoldDB" id="A0AAN8I6P6"/>
<accession>A0AAN8I6P6</accession>
<comment type="caution">
    <text evidence="2">The sequence shown here is derived from an EMBL/GenBank/DDBJ whole genome shotgun (WGS) entry which is preliminary data.</text>
</comment>
<dbReference type="Proteomes" id="UP001316803">
    <property type="component" value="Unassembled WGS sequence"/>
</dbReference>
<organism evidence="2 3">
    <name type="scientific">Knufia fluminis</name>
    <dbReference type="NCBI Taxonomy" id="191047"/>
    <lineage>
        <taxon>Eukaryota</taxon>
        <taxon>Fungi</taxon>
        <taxon>Dikarya</taxon>
        <taxon>Ascomycota</taxon>
        <taxon>Pezizomycotina</taxon>
        <taxon>Eurotiomycetes</taxon>
        <taxon>Chaetothyriomycetidae</taxon>
        <taxon>Chaetothyriales</taxon>
        <taxon>Trichomeriaceae</taxon>
        <taxon>Knufia</taxon>
    </lineage>
</organism>
<feature type="chain" id="PRO_5042943623" evidence="1">
    <location>
        <begin position="21"/>
        <end position="141"/>
    </location>
</feature>
<evidence type="ECO:0000256" key="1">
    <source>
        <dbReference type="SAM" id="SignalP"/>
    </source>
</evidence>
<sequence length="141" mass="15381">MWRSRILASLGLLGASIVHASSDNQLTDMTPRDNSQNCDCYLVSGADAGYFQYYHFLDFRSVPNDGDNDYTSPPPLVTASENNGGQNVTSAFFNTAQFNKAWSIEDGVEPAEGDATVAYVNSAQNVFISQDTDTQSTYLTL</sequence>
<protein>
    <submittedName>
        <fullName evidence="2">Uncharacterized protein</fullName>
    </submittedName>
</protein>
<gene>
    <name evidence="2" type="ORF">OHC33_007018</name>
</gene>